<keyword evidence="1" id="KW-0812">Transmembrane</keyword>
<feature type="transmembrane region" description="Helical" evidence="1">
    <location>
        <begin position="21"/>
        <end position="43"/>
    </location>
</feature>
<dbReference type="RefSeq" id="WP_215626060.1">
    <property type="nucleotide sequence ID" value="NZ_CP067089.2"/>
</dbReference>
<keyword evidence="1" id="KW-0472">Membrane</keyword>
<keyword evidence="1" id="KW-1133">Transmembrane helix</keyword>
<dbReference type="AlphaFoldDB" id="A0A7T7XLU3"/>
<dbReference type="KEGG" id="bhc:JFL75_17775"/>
<dbReference type="Proteomes" id="UP000595917">
    <property type="component" value="Chromosome"/>
</dbReference>
<reference evidence="2" key="1">
    <citation type="submission" date="2021-01" db="EMBL/GenBank/DDBJ databases">
        <title>Description of Breznakiella homolactica.</title>
        <authorList>
            <person name="Song Y."/>
            <person name="Brune A."/>
        </authorList>
    </citation>
    <scope>NUCLEOTIDE SEQUENCE</scope>
    <source>
        <strain evidence="2">RmG30</strain>
    </source>
</reference>
<feature type="transmembrane region" description="Helical" evidence="1">
    <location>
        <begin position="49"/>
        <end position="71"/>
    </location>
</feature>
<gene>
    <name evidence="2" type="ORF">JFL75_17775</name>
</gene>
<keyword evidence="3" id="KW-1185">Reference proteome</keyword>
<feature type="transmembrane region" description="Helical" evidence="1">
    <location>
        <begin position="109"/>
        <end position="129"/>
    </location>
</feature>
<sequence length="131" mass="14463">MIDKVHEHILDELRINARTDTIFIITAIIINFLTLAINAALANSGGDNTLIMLAFVVLTIVVCVVAEIGLIRGRQASGKLIKGLIAMYKDNGVAQYYDESLLTHYKLRYNLFVTVILVTGIISMVVPFLDV</sequence>
<evidence type="ECO:0000313" key="3">
    <source>
        <dbReference type="Proteomes" id="UP000595917"/>
    </source>
</evidence>
<organism evidence="2 3">
    <name type="scientific">Breznakiella homolactica</name>
    <dbReference type="NCBI Taxonomy" id="2798577"/>
    <lineage>
        <taxon>Bacteria</taxon>
        <taxon>Pseudomonadati</taxon>
        <taxon>Spirochaetota</taxon>
        <taxon>Spirochaetia</taxon>
        <taxon>Spirochaetales</taxon>
        <taxon>Breznakiellaceae</taxon>
        <taxon>Breznakiella</taxon>
    </lineage>
</organism>
<evidence type="ECO:0000313" key="2">
    <source>
        <dbReference type="EMBL" id="QQO08754.1"/>
    </source>
</evidence>
<accession>A0A7T7XLU3</accession>
<name>A0A7T7XLU3_9SPIR</name>
<protein>
    <submittedName>
        <fullName evidence="2">Uncharacterized protein</fullName>
    </submittedName>
</protein>
<evidence type="ECO:0000256" key="1">
    <source>
        <dbReference type="SAM" id="Phobius"/>
    </source>
</evidence>
<dbReference type="EMBL" id="CP067089">
    <property type="protein sequence ID" value="QQO08754.1"/>
    <property type="molecule type" value="Genomic_DNA"/>
</dbReference>
<proteinExistence type="predicted"/>